<protein>
    <submittedName>
        <fullName evidence="2">Uncharacterized protein</fullName>
    </submittedName>
</protein>
<keyword evidence="3" id="KW-1185">Reference proteome</keyword>
<dbReference type="Proteomes" id="UP001381693">
    <property type="component" value="Unassembled WGS sequence"/>
</dbReference>
<proteinExistence type="predicted"/>
<organism evidence="2 3">
    <name type="scientific">Halocaridina rubra</name>
    <name type="common">Hawaiian red shrimp</name>
    <dbReference type="NCBI Taxonomy" id="373956"/>
    <lineage>
        <taxon>Eukaryota</taxon>
        <taxon>Metazoa</taxon>
        <taxon>Ecdysozoa</taxon>
        <taxon>Arthropoda</taxon>
        <taxon>Crustacea</taxon>
        <taxon>Multicrustacea</taxon>
        <taxon>Malacostraca</taxon>
        <taxon>Eumalacostraca</taxon>
        <taxon>Eucarida</taxon>
        <taxon>Decapoda</taxon>
        <taxon>Pleocyemata</taxon>
        <taxon>Caridea</taxon>
        <taxon>Atyoidea</taxon>
        <taxon>Atyidae</taxon>
        <taxon>Halocaridina</taxon>
    </lineage>
</organism>
<dbReference type="EMBL" id="JAXCGZ010007150">
    <property type="protein sequence ID" value="KAK7079401.1"/>
    <property type="molecule type" value="Genomic_DNA"/>
</dbReference>
<gene>
    <name evidence="2" type="ORF">SK128_021852</name>
</gene>
<name>A0AAN9A3N0_HALRR</name>
<evidence type="ECO:0000313" key="3">
    <source>
        <dbReference type="Proteomes" id="UP001381693"/>
    </source>
</evidence>
<feature type="region of interest" description="Disordered" evidence="1">
    <location>
        <begin position="17"/>
        <end position="68"/>
    </location>
</feature>
<comment type="caution">
    <text evidence="2">The sequence shown here is derived from an EMBL/GenBank/DDBJ whole genome shotgun (WGS) entry which is preliminary data.</text>
</comment>
<evidence type="ECO:0000313" key="2">
    <source>
        <dbReference type="EMBL" id="KAK7079401.1"/>
    </source>
</evidence>
<accession>A0AAN9A3N0</accession>
<sequence>MARCPVAPLNLGRSKSLTHIDTLGGGESGMLLPGEDMEGRSGDASTDKLGVPDAHSVRRRKLSLANKE</sequence>
<reference evidence="2 3" key="1">
    <citation type="submission" date="2023-11" db="EMBL/GenBank/DDBJ databases">
        <title>Halocaridina rubra genome assembly.</title>
        <authorList>
            <person name="Smith C."/>
        </authorList>
    </citation>
    <scope>NUCLEOTIDE SEQUENCE [LARGE SCALE GENOMIC DNA]</scope>
    <source>
        <strain evidence="2">EP-1</strain>
        <tissue evidence="2">Whole</tissue>
    </source>
</reference>
<evidence type="ECO:0000256" key="1">
    <source>
        <dbReference type="SAM" id="MobiDB-lite"/>
    </source>
</evidence>
<dbReference type="AlphaFoldDB" id="A0AAN9A3N0"/>